<gene>
    <name evidence="1" type="ORF">Rcae01_05491</name>
</gene>
<protein>
    <submittedName>
        <fullName evidence="1">Uncharacterized protein</fullName>
    </submittedName>
</protein>
<dbReference type="EMBL" id="BAABRO010000018">
    <property type="protein sequence ID" value="GAA5509986.1"/>
    <property type="molecule type" value="Genomic_DNA"/>
</dbReference>
<sequence>MAGDTEKADFRDEGSFREIASSFYSDGLLGFCSVSRTDAAGTIRLLSLSAPFR</sequence>
<proteinExistence type="predicted"/>
<reference evidence="1 2" key="1">
    <citation type="submission" date="2024-02" db="EMBL/GenBank/DDBJ databases">
        <title>Rhodopirellula caenicola NBRC 110016.</title>
        <authorList>
            <person name="Ichikawa N."/>
            <person name="Katano-Makiyama Y."/>
            <person name="Hidaka K."/>
        </authorList>
    </citation>
    <scope>NUCLEOTIDE SEQUENCE [LARGE SCALE GENOMIC DNA]</scope>
    <source>
        <strain evidence="1 2">NBRC 110016</strain>
    </source>
</reference>
<accession>A0ABP9VY08</accession>
<keyword evidence="2" id="KW-1185">Reference proteome</keyword>
<name>A0ABP9VY08_9BACT</name>
<organism evidence="1 2">
    <name type="scientific">Novipirellula caenicola</name>
    <dbReference type="NCBI Taxonomy" id="1536901"/>
    <lineage>
        <taxon>Bacteria</taxon>
        <taxon>Pseudomonadati</taxon>
        <taxon>Planctomycetota</taxon>
        <taxon>Planctomycetia</taxon>
        <taxon>Pirellulales</taxon>
        <taxon>Pirellulaceae</taxon>
        <taxon>Novipirellula</taxon>
    </lineage>
</organism>
<comment type="caution">
    <text evidence="1">The sequence shown here is derived from an EMBL/GenBank/DDBJ whole genome shotgun (WGS) entry which is preliminary data.</text>
</comment>
<evidence type="ECO:0000313" key="2">
    <source>
        <dbReference type="Proteomes" id="UP001416858"/>
    </source>
</evidence>
<evidence type="ECO:0000313" key="1">
    <source>
        <dbReference type="EMBL" id="GAA5509986.1"/>
    </source>
</evidence>
<dbReference type="Proteomes" id="UP001416858">
    <property type="component" value="Unassembled WGS sequence"/>
</dbReference>